<dbReference type="SUPFAM" id="SSF48008">
    <property type="entry name" value="GntR ligand-binding domain-like"/>
    <property type="match status" value="1"/>
</dbReference>
<dbReference type="PANTHER" id="PTHR43537:SF24">
    <property type="entry name" value="GLUCONATE OPERON TRANSCRIPTIONAL REPRESSOR"/>
    <property type="match status" value="1"/>
</dbReference>
<dbReference type="OrthoDB" id="7620579at2"/>
<dbReference type="SMART" id="SM00895">
    <property type="entry name" value="FCD"/>
    <property type="match status" value="1"/>
</dbReference>
<keyword evidence="6" id="KW-1185">Reference proteome</keyword>
<keyword evidence="1" id="KW-0805">Transcription regulation</keyword>
<proteinExistence type="predicted"/>
<dbReference type="InterPro" id="IPR011711">
    <property type="entry name" value="GntR_C"/>
</dbReference>
<protein>
    <submittedName>
        <fullName evidence="5">DNA-binding transcriptional regulator, GntR family</fullName>
    </submittedName>
</protein>
<dbReference type="Pfam" id="PF07729">
    <property type="entry name" value="FCD"/>
    <property type="match status" value="1"/>
</dbReference>
<dbReference type="Gene3D" id="1.20.120.530">
    <property type="entry name" value="GntR ligand-binding domain-like"/>
    <property type="match status" value="1"/>
</dbReference>
<dbReference type="CDD" id="cd07377">
    <property type="entry name" value="WHTH_GntR"/>
    <property type="match status" value="1"/>
</dbReference>
<evidence type="ECO:0000256" key="3">
    <source>
        <dbReference type="ARBA" id="ARBA00023163"/>
    </source>
</evidence>
<dbReference type="PROSITE" id="PS50949">
    <property type="entry name" value="HTH_GNTR"/>
    <property type="match status" value="1"/>
</dbReference>
<dbReference type="InterPro" id="IPR000524">
    <property type="entry name" value="Tscrpt_reg_HTH_GntR"/>
</dbReference>
<dbReference type="AlphaFoldDB" id="A0A1H5UH78"/>
<dbReference type="GO" id="GO:0003677">
    <property type="term" value="F:DNA binding"/>
    <property type="evidence" value="ECO:0007669"/>
    <property type="project" value="UniProtKB-KW"/>
</dbReference>
<dbReference type="EMBL" id="FNVD01000004">
    <property type="protein sequence ID" value="SEF74405.1"/>
    <property type="molecule type" value="Genomic_DNA"/>
</dbReference>
<keyword evidence="2 5" id="KW-0238">DNA-binding</keyword>
<dbReference type="InterPro" id="IPR008920">
    <property type="entry name" value="TF_FadR/GntR_C"/>
</dbReference>
<dbReference type="GO" id="GO:0003700">
    <property type="term" value="F:DNA-binding transcription factor activity"/>
    <property type="evidence" value="ECO:0007669"/>
    <property type="project" value="InterPro"/>
</dbReference>
<feature type="domain" description="HTH gntR-type" evidence="4">
    <location>
        <begin position="4"/>
        <end position="71"/>
    </location>
</feature>
<dbReference type="InterPro" id="IPR036390">
    <property type="entry name" value="WH_DNA-bd_sf"/>
</dbReference>
<dbReference type="Gene3D" id="1.10.10.10">
    <property type="entry name" value="Winged helix-like DNA-binding domain superfamily/Winged helix DNA-binding domain"/>
    <property type="match status" value="1"/>
</dbReference>
<dbReference type="RefSeq" id="WP_104007299.1">
    <property type="nucleotide sequence ID" value="NZ_FNVD01000004.1"/>
</dbReference>
<reference evidence="5 6" key="1">
    <citation type="submission" date="2016-10" db="EMBL/GenBank/DDBJ databases">
        <authorList>
            <person name="de Groot N.N."/>
        </authorList>
    </citation>
    <scope>NUCLEOTIDE SEQUENCE [LARGE SCALE GENOMIC DNA]</scope>
    <source>
        <strain evidence="5 6">DSM 23413</strain>
    </source>
</reference>
<dbReference type="InterPro" id="IPR036388">
    <property type="entry name" value="WH-like_DNA-bd_sf"/>
</dbReference>
<dbReference type="PANTHER" id="PTHR43537">
    <property type="entry name" value="TRANSCRIPTIONAL REGULATOR, GNTR FAMILY"/>
    <property type="match status" value="1"/>
</dbReference>
<evidence type="ECO:0000313" key="6">
    <source>
        <dbReference type="Proteomes" id="UP000236742"/>
    </source>
</evidence>
<dbReference type="Proteomes" id="UP000236742">
    <property type="component" value="Unassembled WGS sequence"/>
</dbReference>
<evidence type="ECO:0000313" key="5">
    <source>
        <dbReference type="EMBL" id="SEF74405.1"/>
    </source>
</evidence>
<keyword evidence="3" id="KW-0804">Transcription</keyword>
<gene>
    <name evidence="5" type="ORF">SAMN05421751_10464</name>
</gene>
<dbReference type="SUPFAM" id="SSF46785">
    <property type="entry name" value="Winged helix' DNA-binding domain"/>
    <property type="match status" value="1"/>
</dbReference>
<sequence>MTNPTLPEQIANRLRRDILRGKLAPGAPIKERDNAAELGVSRTPMREAIRILAKEGLVILRPARSPIVANPTLKEVSDQLEVLIALEILSGRLAVENATDDEIAAIRERNERFIREFDSADVLDRFEMDMDFHFAIARASHNAALAETHRAYLERLWRARFLSARNRHTKDRVIRQHREIVRGLEQRDTELVTGEIHAHLKNLLDAIRDKFSDQPDTARPAEDPAATGKG</sequence>
<dbReference type="SMART" id="SM00345">
    <property type="entry name" value="HTH_GNTR"/>
    <property type="match status" value="1"/>
</dbReference>
<name>A0A1H5UH78_9RHOB</name>
<evidence type="ECO:0000256" key="2">
    <source>
        <dbReference type="ARBA" id="ARBA00023125"/>
    </source>
</evidence>
<dbReference type="Pfam" id="PF00392">
    <property type="entry name" value="GntR"/>
    <property type="match status" value="1"/>
</dbReference>
<evidence type="ECO:0000259" key="4">
    <source>
        <dbReference type="PROSITE" id="PS50949"/>
    </source>
</evidence>
<accession>A0A1H5UH78</accession>
<organism evidence="5 6">
    <name type="scientific">Jhaorihella thermophila</name>
    <dbReference type="NCBI Taxonomy" id="488547"/>
    <lineage>
        <taxon>Bacteria</taxon>
        <taxon>Pseudomonadati</taxon>
        <taxon>Pseudomonadota</taxon>
        <taxon>Alphaproteobacteria</taxon>
        <taxon>Rhodobacterales</taxon>
        <taxon>Paracoccaceae</taxon>
        <taxon>Jhaorihella</taxon>
    </lineage>
</organism>
<evidence type="ECO:0000256" key="1">
    <source>
        <dbReference type="ARBA" id="ARBA00023015"/>
    </source>
</evidence>
<dbReference type="PRINTS" id="PR00035">
    <property type="entry name" value="HTHGNTR"/>
</dbReference>